<organism evidence="2">
    <name type="scientific">freshwater metagenome</name>
    <dbReference type="NCBI Taxonomy" id="449393"/>
    <lineage>
        <taxon>unclassified sequences</taxon>
        <taxon>metagenomes</taxon>
        <taxon>ecological metagenomes</taxon>
    </lineage>
</organism>
<dbReference type="PANTHER" id="PTHR42791">
    <property type="entry name" value="GNAT FAMILY ACETYLTRANSFERASE"/>
    <property type="match status" value="1"/>
</dbReference>
<feature type="domain" description="N-acetyltransferase" evidence="1">
    <location>
        <begin position="103"/>
        <end position="169"/>
    </location>
</feature>
<evidence type="ECO:0000313" key="2">
    <source>
        <dbReference type="EMBL" id="CAB4894197.1"/>
    </source>
</evidence>
<dbReference type="SUPFAM" id="SSF55729">
    <property type="entry name" value="Acyl-CoA N-acyltransferases (Nat)"/>
    <property type="match status" value="1"/>
</dbReference>
<reference evidence="2" key="1">
    <citation type="submission" date="2020-05" db="EMBL/GenBank/DDBJ databases">
        <authorList>
            <person name="Chiriac C."/>
            <person name="Salcher M."/>
            <person name="Ghai R."/>
            <person name="Kavagutti S V."/>
        </authorList>
    </citation>
    <scope>NUCLEOTIDE SEQUENCE</scope>
</reference>
<evidence type="ECO:0000259" key="1">
    <source>
        <dbReference type="Pfam" id="PF00583"/>
    </source>
</evidence>
<dbReference type="InterPro" id="IPR052523">
    <property type="entry name" value="Trichothecene_AcTrans"/>
</dbReference>
<proteinExistence type="predicted"/>
<name>A0A6J7FFI5_9ZZZZ</name>
<dbReference type="GO" id="GO:0016747">
    <property type="term" value="F:acyltransferase activity, transferring groups other than amino-acyl groups"/>
    <property type="evidence" value="ECO:0007669"/>
    <property type="project" value="InterPro"/>
</dbReference>
<dbReference type="Gene3D" id="3.40.630.30">
    <property type="match status" value="1"/>
</dbReference>
<dbReference type="AlphaFoldDB" id="A0A6J7FFI5"/>
<protein>
    <submittedName>
        <fullName evidence="2">Unannotated protein</fullName>
    </submittedName>
</protein>
<dbReference type="Pfam" id="PF00583">
    <property type="entry name" value="Acetyltransf_1"/>
    <property type="match status" value="1"/>
</dbReference>
<dbReference type="InterPro" id="IPR000182">
    <property type="entry name" value="GNAT_dom"/>
</dbReference>
<dbReference type="EMBL" id="CAFBLP010000131">
    <property type="protein sequence ID" value="CAB4894197.1"/>
    <property type="molecule type" value="Genomic_DNA"/>
</dbReference>
<dbReference type="CDD" id="cd04301">
    <property type="entry name" value="NAT_SF"/>
    <property type="match status" value="1"/>
</dbReference>
<sequence>MSTVRKATVADLPRLCSTMVHAFIDDPVMRWMFPDDDEFFAGNGAAVRFLFWRWLAYEQTFTTDDGVAVAAFIPPGRPELATLPEPNAPTHPAHRIEQFIALGAMMADHTPPEPHWYLNLLATHPHWQRQGLGALVMSPIAELCDREALPLYLETETMANVAYYGHLGFTVRSEWDVPLNGPHMWGMIRQPRS</sequence>
<gene>
    <name evidence="2" type="ORF">UFOPK3376_03056</name>
</gene>
<accession>A0A6J7FFI5</accession>
<dbReference type="PANTHER" id="PTHR42791:SF1">
    <property type="entry name" value="N-ACETYLTRANSFERASE DOMAIN-CONTAINING PROTEIN"/>
    <property type="match status" value="1"/>
</dbReference>
<dbReference type="InterPro" id="IPR016181">
    <property type="entry name" value="Acyl_CoA_acyltransferase"/>
</dbReference>